<gene>
    <name evidence="1" type="ORF">NCTC11075_05155</name>
</gene>
<dbReference type="AlphaFoldDB" id="A0A447UU66"/>
<organism evidence="1 2">
    <name type="scientific">Citrobacter koseri</name>
    <name type="common">Citrobacter diversus</name>
    <dbReference type="NCBI Taxonomy" id="545"/>
    <lineage>
        <taxon>Bacteria</taxon>
        <taxon>Pseudomonadati</taxon>
        <taxon>Pseudomonadota</taxon>
        <taxon>Gammaproteobacteria</taxon>
        <taxon>Enterobacterales</taxon>
        <taxon>Enterobacteriaceae</taxon>
        <taxon>Citrobacter</taxon>
    </lineage>
</organism>
<sequence>MNLSALKKALQPKLHETVIDGITVYIHRPTIKDANKCTSIEAVLVYCVKDENGKTIFTFEDEEELINVNEIDQVVANEIYIKVLGLITVEDEAESIEKK</sequence>
<dbReference type="EMBL" id="LR134204">
    <property type="protein sequence ID" value="VEB94239.1"/>
    <property type="molecule type" value="Genomic_DNA"/>
</dbReference>
<protein>
    <submittedName>
        <fullName evidence="1">Uncharacterized protein</fullName>
    </submittedName>
</protein>
<name>A0A447UU66_CITKO</name>
<accession>A0A447UU66</accession>
<evidence type="ECO:0000313" key="1">
    <source>
        <dbReference type="EMBL" id="VEB94239.1"/>
    </source>
</evidence>
<dbReference type="RefSeq" id="WP_153258305.1">
    <property type="nucleotide sequence ID" value="NZ_JADVFF010000002.1"/>
</dbReference>
<proteinExistence type="predicted"/>
<reference evidence="1 2" key="1">
    <citation type="submission" date="2018-12" db="EMBL/GenBank/DDBJ databases">
        <authorList>
            <consortium name="Pathogen Informatics"/>
        </authorList>
    </citation>
    <scope>NUCLEOTIDE SEQUENCE [LARGE SCALE GENOMIC DNA]</scope>
    <source>
        <strain evidence="1 2">NCTC11075</strain>
    </source>
</reference>
<evidence type="ECO:0000313" key="2">
    <source>
        <dbReference type="Proteomes" id="UP000270272"/>
    </source>
</evidence>
<dbReference type="Proteomes" id="UP000270272">
    <property type="component" value="Chromosome"/>
</dbReference>